<dbReference type="STRING" id="1848.SAMN05443637_12749"/>
<evidence type="ECO:0000313" key="1">
    <source>
        <dbReference type="EMBL" id="SHL40780.1"/>
    </source>
</evidence>
<gene>
    <name evidence="1" type="ORF">SAMN05443637_12749</name>
</gene>
<dbReference type="Proteomes" id="UP000184363">
    <property type="component" value="Unassembled WGS sequence"/>
</dbReference>
<evidence type="ECO:0000313" key="2">
    <source>
        <dbReference type="Proteomes" id="UP000184363"/>
    </source>
</evidence>
<organism evidence="1 2">
    <name type="scientific">Pseudonocardia thermophila</name>
    <dbReference type="NCBI Taxonomy" id="1848"/>
    <lineage>
        <taxon>Bacteria</taxon>
        <taxon>Bacillati</taxon>
        <taxon>Actinomycetota</taxon>
        <taxon>Actinomycetes</taxon>
        <taxon>Pseudonocardiales</taxon>
        <taxon>Pseudonocardiaceae</taxon>
        <taxon>Pseudonocardia</taxon>
    </lineage>
</organism>
<protein>
    <recommendedName>
        <fullName evidence="3">SH3 domain-containing protein</fullName>
    </recommendedName>
</protein>
<reference evidence="1 2" key="1">
    <citation type="submission" date="2016-11" db="EMBL/GenBank/DDBJ databases">
        <authorList>
            <person name="Jaros S."/>
            <person name="Januszkiewicz K."/>
            <person name="Wedrychowicz H."/>
        </authorList>
    </citation>
    <scope>NUCLEOTIDE SEQUENCE [LARGE SCALE GENOMIC DNA]</scope>
    <source>
        <strain evidence="1 2">DSM 43832</strain>
    </source>
</reference>
<dbReference type="RefSeq" id="WP_143172392.1">
    <property type="nucleotide sequence ID" value="NZ_CALGVN010000019.1"/>
</dbReference>
<evidence type="ECO:0008006" key="3">
    <source>
        <dbReference type="Google" id="ProtNLM"/>
    </source>
</evidence>
<keyword evidence="2" id="KW-1185">Reference proteome</keyword>
<dbReference type="OrthoDB" id="3574655at2"/>
<sequence>MASIKIKIKRPDSSTFRSWWFVLVAGVLLTLIALFDSGKLAAKPLVPPADGSTGCQFRVTVAEGEGRRVLNVRSAPDLNAEIRGTLDDGTLVDVVGRPINGFRELEGGLYASADHLTHVSGTDCG</sequence>
<proteinExistence type="predicted"/>
<name>A0A1M7ADJ4_PSETH</name>
<dbReference type="EMBL" id="FRAP01000027">
    <property type="protein sequence ID" value="SHL40780.1"/>
    <property type="molecule type" value="Genomic_DNA"/>
</dbReference>
<accession>A0A1M7ADJ4</accession>
<dbReference type="AlphaFoldDB" id="A0A1M7ADJ4"/>